<dbReference type="Gene3D" id="2.160.20.10">
    <property type="entry name" value="Single-stranded right-handed beta-helix, Pectin lyase-like"/>
    <property type="match status" value="1"/>
</dbReference>
<dbReference type="EMBL" id="MH727547">
    <property type="protein sequence ID" value="AYB69182.1"/>
    <property type="molecule type" value="Genomic_DNA"/>
</dbReference>
<dbReference type="SUPFAM" id="SSF69349">
    <property type="entry name" value="Phage fibre proteins"/>
    <property type="match status" value="1"/>
</dbReference>
<dbReference type="GO" id="GO:0019058">
    <property type="term" value="P:viral life cycle"/>
    <property type="evidence" value="ECO:0007669"/>
    <property type="project" value="UniProtKB-ARBA"/>
</dbReference>
<keyword evidence="2" id="KW-0946">Virion</keyword>
<dbReference type="Proteomes" id="UP000267882">
    <property type="component" value="Segment"/>
</dbReference>
<dbReference type="GO" id="GO:0044423">
    <property type="term" value="C:virion component"/>
    <property type="evidence" value="ECO:0007669"/>
    <property type="project" value="UniProtKB-KW"/>
</dbReference>
<dbReference type="RefSeq" id="YP_010098278.1">
    <property type="nucleotide sequence ID" value="NC_055766.1"/>
</dbReference>
<evidence type="ECO:0000313" key="3">
    <source>
        <dbReference type="EMBL" id="AYB69182.1"/>
    </source>
</evidence>
<keyword evidence="4" id="KW-1185">Reference proteome</keyword>
<accession>A0A385UBS3</accession>
<reference evidence="3 4" key="1">
    <citation type="submission" date="2018-08" db="EMBL/GenBank/DDBJ databases">
        <authorList>
            <person name="Duda J.M."/>
            <person name="Larson A.P."/>
            <person name="Nowak S."/>
            <person name="Ricci M.J."/>
            <person name="Westholm D.E."/>
            <person name="Delesalle V.A."/>
            <person name="Garlena R.A."/>
            <person name="Russell D.A."/>
            <person name="Pope W.H."/>
            <person name="Jacobs-Sera D."/>
            <person name="Hatfull G.F."/>
        </authorList>
    </citation>
    <scope>NUCLEOTIDE SEQUENCE [LARGE SCALE GENOMIC DNA]</scope>
</reference>
<dbReference type="GO" id="GO:0051701">
    <property type="term" value="P:biological process involved in interaction with host"/>
    <property type="evidence" value="ECO:0007669"/>
    <property type="project" value="UniProtKB-ARBA"/>
</dbReference>
<dbReference type="KEGG" id="vg:65115981"/>
<sequence>MARNLGAVFPTKSAAEWAALNPLLQKGQGAFEEDTSALKIGDGSTLYNDLDYFVGSRSEVSPEQVTEAIEAMDLLTAAAANLSYVGTVSAPKDGSTPALAAFQAAVTAAAGRPLFVPPGDYLFNDSLTGRANLTFAPGARILQSVNKPAFELTGTGSQGQTSRGLQSTAAAGQNIVNCNTVGLVVGDWILLRSAEVFPNSVAGSKIGELHRVRQIDGTTQLRTVSNLDYSYAPTTSSVVKFGMMQGVRLLGAGEFLNTIGENMKVPMLRFTACADLVVDASVVGAGGPGVTISADTLFSVRARVRDSFNNESNGNFGYGVEAFGASCHGDVHVDMVGGRHAFTTTSGATTSSVPRHINVMGTAEGLTNTAWDSHEEGEFIHFQGVKAFGCRNGAIKHRAPRSTITNPIVRNCLGIGVRFAPSAYGGALHGGDMREIRYLSEGSPGVGVQIEAPGVSVSGEPRIECDDQAILVIAGGGTSRIRSGTLLPGARGNADTRVGIEYQGISANHRVDRGVSIETPALVGVKAAPTATDIRVAPIRYEGVATRVSGDIHLVTEPSRRKLVSVPGNGATRSSLTNPTSGRAYIAPLTIEDDEPWTALVPTISIATAGAAGDTVEVAIFDTARNRLATTGKQAVLDTAGVKSLPPIAFTPILGRRYLAVTQFVTSGNTLVIHAGSFANTAGTVLAGNTDDTYDVAYFAAANPLPALLASAPVVGAISVYPWVQFTAV</sequence>
<protein>
    <submittedName>
        <fullName evidence="3">Tailspike protein</fullName>
    </submittedName>
</protein>
<proteinExistence type="predicted"/>
<gene>
    <name evidence="3" type="primary">22</name>
    <name evidence="3" type="ORF">SEA_FOXBORO_22</name>
</gene>
<comment type="subcellular location">
    <subcellularLocation>
        <location evidence="1">Virion</location>
    </subcellularLocation>
</comment>
<name>A0A385UBS3_9CAUD</name>
<dbReference type="GeneID" id="65115981"/>
<evidence type="ECO:0000313" key="4">
    <source>
        <dbReference type="Proteomes" id="UP000267882"/>
    </source>
</evidence>
<dbReference type="SUPFAM" id="SSF51126">
    <property type="entry name" value="Pectin lyase-like"/>
    <property type="match status" value="1"/>
</dbReference>
<dbReference type="InterPro" id="IPR011050">
    <property type="entry name" value="Pectin_lyase_fold/virulence"/>
</dbReference>
<evidence type="ECO:0000256" key="2">
    <source>
        <dbReference type="ARBA" id="ARBA00022844"/>
    </source>
</evidence>
<organism evidence="3 4">
    <name type="scientific">Gordonia phage Foxboro</name>
    <dbReference type="NCBI Taxonomy" id="2301602"/>
    <lineage>
        <taxon>Viruses</taxon>
        <taxon>Duplodnaviria</taxon>
        <taxon>Heunggongvirae</taxon>
        <taxon>Uroviricota</taxon>
        <taxon>Caudoviricetes</taxon>
        <taxon>Zierdtviridae</taxon>
        <taxon>Emilbogenvirinae</taxon>
        <taxon>Foxborovirus</taxon>
        <taxon>Foxborovirus foxboro</taxon>
    </lineage>
</organism>
<evidence type="ECO:0000256" key="1">
    <source>
        <dbReference type="ARBA" id="ARBA00004328"/>
    </source>
</evidence>
<dbReference type="InterPro" id="IPR012334">
    <property type="entry name" value="Pectin_lyas_fold"/>
</dbReference>